<dbReference type="RefSeq" id="XP_007392425.1">
    <property type="nucleotide sequence ID" value="XM_007392363.1"/>
</dbReference>
<dbReference type="InParanoid" id="K5W7G7"/>
<reference evidence="2 3" key="1">
    <citation type="journal article" date="2012" name="BMC Genomics">
        <title>Comparative genomics of the white-rot fungi, Phanerochaete carnosa and P. chrysosporium, to elucidate the genetic basis of the distinct wood types they colonize.</title>
        <authorList>
            <person name="Suzuki H."/>
            <person name="MacDonald J."/>
            <person name="Syed K."/>
            <person name="Salamov A."/>
            <person name="Hori C."/>
            <person name="Aerts A."/>
            <person name="Henrissat B."/>
            <person name="Wiebenga A."/>
            <person name="vanKuyk P.A."/>
            <person name="Barry K."/>
            <person name="Lindquist E."/>
            <person name="LaButti K."/>
            <person name="Lapidus A."/>
            <person name="Lucas S."/>
            <person name="Coutinho P."/>
            <person name="Gong Y."/>
            <person name="Samejima M."/>
            <person name="Mahadevan R."/>
            <person name="Abou-Zaid M."/>
            <person name="de Vries R.P."/>
            <person name="Igarashi K."/>
            <person name="Yadav J.S."/>
            <person name="Grigoriev I.V."/>
            <person name="Master E.R."/>
        </authorList>
    </citation>
    <scope>NUCLEOTIDE SEQUENCE [LARGE SCALE GENOMIC DNA]</scope>
    <source>
        <strain evidence="2 3">HHB-10118-sp</strain>
    </source>
</reference>
<evidence type="ECO:0000313" key="2">
    <source>
        <dbReference type="EMBL" id="EKM59873.1"/>
    </source>
</evidence>
<keyword evidence="3" id="KW-1185">Reference proteome</keyword>
<dbReference type="GeneID" id="18914987"/>
<keyword evidence="1" id="KW-0812">Transmembrane</keyword>
<sequence>MAGPSTAPAACLVVAGLVVLTVAAPLLFSPNRRFVLPSESKGGCTALRRFMSNMCTKISGFVYKSSH</sequence>
<protein>
    <submittedName>
        <fullName evidence="2">Uncharacterized protein</fullName>
    </submittedName>
</protein>
<dbReference type="KEGG" id="pco:PHACADRAFT_250652"/>
<gene>
    <name evidence="2" type="ORF">PHACADRAFT_250652</name>
</gene>
<evidence type="ECO:0000313" key="3">
    <source>
        <dbReference type="Proteomes" id="UP000008370"/>
    </source>
</evidence>
<dbReference type="Proteomes" id="UP000008370">
    <property type="component" value="Unassembled WGS sequence"/>
</dbReference>
<organism evidence="2 3">
    <name type="scientific">Phanerochaete carnosa (strain HHB-10118-sp)</name>
    <name type="common">White-rot fungus</name>
    <name type="synonym">Peniophora carnosa</name>
    <dbReference type="NCBI Taxonomy" id="650164"/>
    <lineage>
        <taxon>Eukaryota</taxon>
        <taxon>Fungi</taxon>
        <taxon>Dikarya</taxon>
        <taxon>Basidiomycota</taxon>
        <taxon>Agaricomycotina</taxon>
        <taxon>Agaricomycetes</taxon>
        <taxon>Polyporales</taxon>
        <taxon>Phanerochaetaceae</taxon>
        <taxon>Phanerochaete</taxon>
    </lineage>
</organism>
<accession>K5W7G7</accession>
<keyword evidence="1" id="KW-0472">Membrane</keyword>
<feature type="transmembrane region" description="Helical" evidence="1">
    <location>
        <begin position="6"/>
        <end position="28"/>
    </location>
</feature>
<dbReference type="HOGENOM" id="CLU_2813229_0_0_1"/>
<proteinExistence type="predicted"/>
<dbReference type="EMBL" id="JH930469">
    <property type="protein sequence ID" value="EKM59873.1"/>
    <property type="molecule type" value="Genomic_DNA"/>
</dbReference>
<keyword evidence="1" id="KW-1133">Transmembrane helix</keyword>
<name>K5W7G7_PHACS</name>
<dbReference type="AlphaFoldDB" id="K5W7G7"/>
<evidence type="ECO:0000256" key="1">
    <source>
        <dbReference type="SAM" id="Phobius"/>
    </source>
</evidence>